<dbReference type="InterPro" id="IPR015943">
    <property type="entry name" value="WD40/YVTN_repeat-like_dom_sf"/>
</dbReference>
<accession>A0A644X3Y6</accession>
<sequence length="463" mass="50428">MKIILLYLTMAVFSLAAYSQIHSADWWYFGFNAGLHFTGGTPVAVSDGAMYTWEGCSAISDTSGNLMFYTDGRKIWNYEHNIMPNGSGLFGDSSATQSGMIVQLPGEEKLYYLFTVDEVGGSDGMRGNIINMGLDSGRGDVIVKNYPLFSPVSEKISATYHSTQNGSWILVHEWGSNAYVSYFLGTNGLDTVPVISNVGVVHSGNEMNSVGYMKFSPDGSKLATVLTYNGTIEIFDFDASTGNVSNAQLLPTTYQYVYGLEFSPDNTKLYVSNFITKKIMQFDLSSGIAATINNSMTVVASSSSVKYRGLQLGPDYRIYVSTQDLHYLGVINDPNNSGSACNYVEQGVYLGSGFTAQYGLPNFMPSYFGPPHTIGTTTPEVEEGSVYLYPDPAFNELVVTVPFSETDDDQVLLVFNLIGEKVLQTSFTGKATIDVSGIRSGVYVLQVKNCKTGKVSVTKFVKN</sequence>
<name>A0A644X3Y6_9ZZZZ</name>
<feature type="domain" description="Secretion system C-terminal sorting" evidence="1">
    <location>
        <begin position="388"/>
        <end position="454"/>
    </location>
</feature>
<dbReference type="NCBIfam" id="TIGR04183">
    <property type="entry name" value="Por_Secre_tail"/>
    <property type="match status" value="1"/>
</dbReference>
<dbReference type="AlphaFoldDB" id="A0A644X3Y6"/>
<organism evidence="2">
    <name type="scientific">bioreactor metagenome</name>
    <dbReference type="NCBI Taxonomy" id="1076179"/>
    <lineage>
        <taxon>unclassified sequences</taxon>
        <taxon>metagenomes</taxon>
        <taxon>ecological metagenomes</taxon>
    </lineage>
</organism>
<reference evidence="2" key="1">
    <citation type="submission" date="2019-08" db="EMBL/GenBank/DDBJ databases">
        <authorList>
            <person name="Kucharzyk K."/>
            <person name="Murdoch R.W."/>
            <person name="Higgins S."/>
            <person name="Loffler F."/>
        </authorList>
    </citation>
    <scope>NUCLEOTIDE SEQUENCE</scope>
</reference>
<dbReference type="Pfam" id="PF18962">
    <property type="entry name" value="Por_Secre_tail"/>
    <property type="match status" value="1"/>
</dbReference>
<evidence type="ECO:0000259" key="1">
    <source>
        <dbReference type="Pfam" id="PF18962"/>
    </source>
</evidence>
<evidence type="ECO:0000313" key="2">
    <source>
        <dbReference type="EMBL" id="MPM10882.1"/>
    </source>
</evidence>
<dbReference type="SUPFAM" id="SSF75011">
    <property type="entry name" value="3-carboxy-cis,cis-mucoante lactonizing enzyme"/>
    <property type="match status" value="1"/>
</dbReference>
<comment type="caution">
    <text evidence="2">The sequence shown here is derived from an EMBL/GenBank/DDBJ whole genome shotgun (WGS) entry which is preliminary data.</text>
</comment>
<dbReference type="Gene3D" id="2.130.10.10">
    <property type="entry name" value="YVTN repeat-like/Quinoprotein amine dehydrogenase"/>
    <property type="match status" value="1"/>
</dbReference>
<gene>
    <name evidence="2" type="ORF">SDC9_57219</name>
</gene>
<dbReference type="InterPro" id="IPR026444">
    <property type="entry name" value="Secre_tail"/>
</dbReference>
<protein>
    <recommendedName>
        <fullName evidence="1">Secretion system C-terminal sorting domain-containing protein</fullName>
    </recommendedName>
</protein>
<proteinExistence type="predicted"/>
<dbReference type="EMBL" id="VSSQ01001753">
    <property type="protein sequence ID" value="MPM10882.1"/>
    <property type="molecule type" value="Genomic_DNA"/>
</dbReference>